<name>A0AAJ1EY27_9ACTO</name>
<dbReference type="PANTHER" id="PTHR42695:SF5">
    <property type="entry name" value="GLUTAMINE AMIDOTRANSFERASE YLR126C-RELATED"/>
    <property type="match status" value="1"/>
</dbReference>
<evidence type="ECO:0000313" key="3">
    <source>
        <dbReference type="Proteomes" id="UP001200537"/>
    </source>
</evidence>
<dbReference type="GO" id="GO:0005829">
    <property type="term" value="C:cytosol"/>
    <property type="evidence" value="ECO:0007669"/>
    <property type="project" value="TreeGrafter"/>
</dbReference>
<dbReference type="Gene3D" id="3.40.50.880">
    <property type="match status" value="1"/>
</dbReference>
<dbReference type="RefSeq" id="WP_024058139.1">
    <property type="nucleotide sequence ID" value="NZ_JAGZVZ010000014.1"/>
</dbReference>
<dbReference type="InterPro" id="IPR029062">
    <property type="entry name" value="Class_I_gatase-like"/>
</dbReference>
<dbReference type="EMBL" id="JAKNHJ010000021">
    <property type="protein sequence ID" value="MCG4618654.1"/>
    <property type="molecule type" value="Genomic_DNA"/>
</dbReference>
<protein>
    <submittedName>
        <fullName evidence="2">Glutamine amidotransferase</fullName>
    </submittedName>
</protein>
<dbReference type="Proteomes" id="UP001200537">
    <property type="component" value="Unassembled WGS sequence"/>
</dbReference>
<dbReference type="InterPro" id="IPR044992">
    <property type="entry name" value="ChyE-like"/>
</dbReference>
<dbReference type="InterPro" id="IPR017926">
    <property type="entry name" value="GATASE"/>
</dbReference>
<organism evidence="2 3">
    <name type="scientific">Varibaculum cambriense</name>
    <dbReference type="NCBI Taxonomy" id="184870"/>
    <lineage>
        <taxon>Bacteria</taxon>
        <taxon>Bacillati</taxon>
        <taxon>Actinomycetota</taxon>
        <taxon>Actinomycetes</taxon>
        <taxon>Actinomycetales</taxon>
        <taxon>Actinomycetaceae</taxon>
        <taxon>Varibaculum</taxon>
    </lineage>
</organism>
<dbReference type="PROSITE" id="PS51273">
    <property type="entry name" value="GATASE_TYPE_1"/>
    <property type="match status" value="1"/>
</dbReference>
<accession>A0AAJ1EY27</accession>
<dbReference type="PANTHER" id="PTHR42695">
    <property type="entry name" value="GLUTAMINE AMIDOTRANSFERASE YLR126C-RELATED"/>
    <property type="match status" value="1"/>
</dbReference>
<evidence type="ECO:0000259" key="1">
    <source>
        <dbReference type="Pfam" id="PF00117"/>
    </source>
</evidence>
<keyword evidence="2" id="KW-0315">Glutamine amidotransferase</keyword>
<dbReference type="AlphaFoldDB" id="A0AAJ1EY27"/>
<reference evidence="2" key="1">
    <citation type="submission" date="2022-01" db="EMBL/GenBank/DDBJ databases">
        <title>Collection of gut derived symbiotic bacterial strains cultured from healthy donors.</title>
        <authorList>
            <person name="Lin H."/>
            <person name="Kohout C."/>
            <person name="Waligurski E."/>
            <person name="Pamer E.G."/>
        </authorList>
    </citation>
    <scope>NUCLEOTIDE SEQUENCE</scope>
    <source>
        <strain evidence="2">DFI.7.46</strain>
    </source>
</reference>
<gene>
    <name evidence="2" type="ORF">L0M99_09180</name>
</gene>
<comment type="caution">
    <text evidence="2">The sequence shown here is derived from an EMBL/GenBank/DDBJ whole genome shotgun (WGS) entry which is preliminary data.</text>
</comment>
<evidence type="ECO:0000313" key="2">
    <source>
        <dbReference type="EMBL" id="MCG4618654.1"/>
    </source>
</evidence>
<feature type="domain" description="Glutamine amidotransferase" evidence="1">
    <location>
        <begin position="58"/>
        <end position="203"/>
    </location>
</feature>
<proteinExistence type="predicted"/>
<sequence length="251" mass="28026">MRERLPFLFIQCRPAGKIARDELQTIAEVTGLKIGQELHSYLLPEETDLDLVRDLDFKNRYSAVIISGSPFRAQPPTGSDNPLQRQLYNQLMPLMHYLLDQDFPTLGLCYGLQMLGQAAGATLTDRTGEDLQAVEVTLTAKGQQDPVTGQLDPVIRGYTGHGDSLAELPEGATLLGSGKHCHYQLLRLQNNLYGTQFHPEITTAGMQIRIDQYGDAYYAAAEREAVIARCMSQDVTSSHRLLSAFTEHYRR</sequence>
<dbReference type="Pfam" id="PF00117">
    <property type="entry name" value="GATase"/>
    <property type="match status" value="1"/>
</dbReference>
<dbReference type="CDD" id="cd01741">
    <property type="entry name" value="GATase1_1"/>
    <property type="match status" value="1"/>
</dbReference>
<dbReference type="SUPFAM" id="SSF52317">
    <property type="entry name" value="Class I glutamine amidotransferase-like"/>
    <property type="match status" value="1"/>
</dbReference>